<protein>
    <recommendedName>
        <fullName evidence="3">beta-N-acetylhexosaminidase</fullName>
        <ecNumber evidence="3">3.2.1.52</ecNumber>
    </recommendedName>
</protein>
<keyword evidence="4 7" id="KW-0378">Hydrolase</keyword>
<dbReference type="RefSeq" id="WP_028374413.1">
    <property type="nucleotide sequence ID" value="NZ_CAAAJD010000011.1"/>
</dbReference>
<comment type="catalytic activity">
    <reaction evidence="1">
        <text>Hydrolysis of terminal non-reducing N-acetyl-D-hexosamine residues in N-acetyl-beta-D-hexosaminides.</text>
        <dbReference type="EC" id="3.2.1.52"/>
    </reaction>
</comment>
<dbReference type="PATRIC" id="fig|45067.4.peg.119"/>
<dbReference type="PANTHER" id="PTHR30480:SF13">
    <property type="entry name" value="BETA-HEXOSAMINIDASE"/>
    <property type="match status" value="1"/>
</dbReference>
<dbReference type="STRING" id="45067.Llan_0116"/>
<accession>A0A0W0W0N3</accession>
<evidence type="ECO:0000313" key="8">
    <source>
        <dbReference type="Proteomes" id="UP000054869"/>
    </source>
</evidence>
<dbReference type="GO" id="GO:0009254">
    <property type="term" value="P:peptidoglycan turnover"/>
    <property type="evidence" value="ECO:0007669"/>
    <property type="project" value="TreeGrafter"/>
</dbReference>
<comment type="caution">
    <text evidence="7">The sequence shown here is derived from an EMBL/GenBank/DDBJ whole genome shotgun (WGS) entry which is preliminary data.</text>
</comment>
<dbReference type="Proteomes" id="UP000054869">
    <property type="component" value="Unassembled WGS sequence"/>
</dbReference>
<evidence type="ECO:0000256" key="4">
    <source>
        <dbReference type="ARBA" id="ARBA00022801"/>
    </source>
</evidence>
<evidence type="ECO:0000313" key="7">
    <source>
        <dbReference type="EMBL" id="KTD25726.1"/>
    </source>
</evidence>
<keyword evidence="5" id="KW-0326">Glycosidase</keyword>
<dbReference type="OrthoDB" id="9786661at2"/>
<dbReference type="EC" id="3.2.1.52" evidence="3"/>
<reference evidence="7 8" key="1">
    <citation type="submission" date="2015-11" db="EMBL/GenBank/DDBJ databases">
        <title>Genomic analysis of 38 Legionella species identifies large and diverse effector repertoires.</title>
        <authorList>
            <person name="Burstein D."/>
            <person name="Amaro F."/>
            <person name="Zusman T."/>
            <person name="Lifshitz Z."/>
            <person name="Cohen O."/>
            <person name="Gilbert J.A."/>
            <person name="Pupko T."/>
            <person name="Shuman H.A."/>
            <person name="Segal G."/>
        </authorList>
    </citation>
    <scope>NUCLEOTIDE SEQUENCE [LARGE SCALE GENOMIC DNA]</scope>
    <source>
        <strain evidence="7 8">ATCC 49751</strain>
    </source>
</reference>
<evidence type="ECO:0000256" key="2">
    <source>
        <dbReference type="ARBA" id="ARBA00005336"/>
    </source>
</evidence>
<dbReference type="AlphaFoldDB" id="A0A0W0W0N3"/>
<proteinExistence type="inferred from homology"/>
<evidence type="ECO:0000256" key="5">
    <source>
        <dbReference type="ARBA" id="ARBA00023295"/>
    </source>
</evidence>
<keyword evidence="8" id="KW-1185">Reference proteome</keyword>
<dbReference type="InterPro" id="IPR017853">
    <property type="entry name" value="GH"/>
</dbReference>
<dbReference type="Pfam" id="PF00933">
    <property type="entry name" value="Glyco_hydro_3"/>
    <property type="match status" value="1"/>
</dbReference>
<dbReference type="GO" id="GO:0005975">
    <property type="term" value="P:carbohydrate metabolic process"/>
    <property type="evidence" value="ECO:0007669"/>
    <property type="project" value="InterPro"/>
</dbReference>
<dbReference type="InterPro" id="IPR050226">
    <property type="entry name" value="NagZ_Beta-hexosaminidase"/>
</dbReference>
<dbReference type="PANTHER" id="PTHR30480">
    <property type="entry name" value="BETA-HEXOSAMINIDASE-RELATED"/>
    <property type="match status" value="1"/>
</dbReference>
<evidence type="ECO:0000256" key="3">
    <source>
        <dbReference type="ARBA" id="ARBA00012663"/>
    </source>
</evidence>
<name>A0A0W0W0N3_9GAMM</name>
<dbReference type="GO" id="GO:0004563">
    <property type="term" value="F:beta-N-acetylhexosaminidase activity"/>
    <property type="evidence" value="ECO:0007669"/>
    <property type="project" value="UniProtKB-EC"/>
</dbReference>
<sequence>MTTLRQQIAQMLIMGFSGTTIDQSSPVRRWINQDGIGGVLLFDYDVSQQRQGKNLVDRTQIQHLTNQLQQAALSSHQQMKLPLFIAIDYEGGTVDRLKHVPGCTSTISPCEQAMLSRTDFRIEANKMAENIKSLGFNLNFAPVVDLELTKEHGIIGKLGRSFSSRPDRVSAIAKSFVDTHAKHEIVCCYKHFPGHGSALGDTHADFVDVTDTFQSAELEPYRIMAKEKSFPAMVMTAHVINRKLDPSGLPATLSKTMLSLLRQELGFDGVVISDDLQMHAIAKHYSLQDALCLTINAGADMLIFANQLGEITAGEVIDKIEELVSLKVISSERIAQAYARIVRLKQFYSCKRNFVQN</sequence>
<organism evidence="7 8">
    <name type="scientific">Legionella lansingensis</name>
    <dbReference type="NCBI Taxonomy" id="45067"/>
    <lineage>
        <taxon>Bacteria</taxon>
        <taxon>Pseudomonadati</taxon>
        <taxon>Pseudomonadota</taxon>
        <taxon>Gammaproteobacteria</taxon>
        <taxon>Legionellales</taxon>
        <taxon>Legionellaceae</taxon>
        <taxon>Legionella</taxon>
    </lineage>
</organism>
<dbReference type="InterPro" id="IPR001764">
    <property type="entry name" value="Glyco_hydro_3_N"/>
</dbReference>
<comment type="similarity">
    <text evidence="2">Belongs to the glycosyl hydrolase 3 family.</text>
</comment>
<feature type="domain" description="Glycoside hydrolase family 3 N-terminal" evidence="6">
    <location>
        <begin position="3"/>
        <end position="344"/>
    </location>
</feature>
<dbReference type="EMBL" id="LNYI01000003">
    <property type="protein sequence ID" value="KTD25726.1"/>
    <property type="molecule type" value="Genomic_DNA"/>
</dbReference>
<evidence type="ECO:0000259" key="6">
    <source>
        <dbReference type="Pfam" id="PF00933"/>
    </source>
</evidence>
<dbReference type="InterPro" id="IPR036962">
    <property type="entry name" value="Glyco_hydro_3_N_sf"/>
</dbReference>
<gene>
    <name evidence="7" type="ORF">Llan_0116</name>
</gene>
<dbReference type="eggNOG" id="COG1472">
    <property type="taxonomic scope" value="Bacteria"/>
</dbReference>
<evidence type="ECO:0000256" key="1">
    <source>
        <dbReference type="ARBA" id="ARBA00001231"/>
    </source>
</evidence>
<dbReference type="SUPFAM" id="SSF51445">
    <property type="entry name" value="(Trans)glycosidases"/>
    <property type="match status" value="1"/>
</dbReference>
<dbReference type="Gene3D" id="3.20.20.300">
    <property type="entry name" value="Glycoside hydrolase, family 3, N-terminal domain"/>
    <property type="match status" value="1"/>
</dbReference>